<feature type="domain" description="F-box" evidence="1">
    <location>
        <begin position="1"/>
        <end position="43"/>
    </location>
</feature>
<dbReference type="PANTHER" id="PTHR47719">
    <property type="entry name" value="SKP1-INTERACTING PARTNER 15"/>
    <property type="match status" value="1"/>
</dbReference>
<evidence type="ECO:0000313" key="3">
    <source>
        <dbReference type="Proteomes" id="UP000825935"/>
    </source>
</evidence>
<name>A0A8T2SRH4_CERRI</name>
<dbReference type="Gene3D" id="1.20.1280.50">
    <property type="match status" value="1"/>
</dbReference>
<organism evidence="2 3">
    <name type="scientific">Ceratopteris richardii</name>
    <name type="common">Triangle waterfern</name>
    <dbReference type="NCBI Taxonomy" id="49495"/>
    <lineage>
        <taxon>Eukaryota</taxon>
        <taxon>Viridiplantae</taxon>
        <taxon>Streptophyta</taxon>
        <taxon>Embryophyta</taxon>
        <taxon>Tracheophyta</taxon>
        <taxon>Polypodiopsida</taxon>
        <taxon>Polypodiidae</taxon>
        <taxon>Polypodiales</taxon>
        <taxon>Pteridineae</taxon>
        <taxon>Pteridaceae</taxon>
        <taxon>Parkerioideae</taxon>
        <taxon>Ceratopteris</taxon>
    </lineage>
</organism>
<dbReference type="SUPFAM" id="SSF81383">
    <property type="entry name" value="F-box domain"/>
    <property type="match status" value="1"/>
</dbReference>
<sequence length="363" mass="41100">MDMPNDIVEAIFLRLSVFDIARARAVCKFWNRVLCNREFLVRHGESNNDDSVALFSHNLTARKKNISLYSDASSSWRPVSLDFVPSEFTDMIAADGGLLCIGGHFHGDYIVCVCNPVSKTYKILPRIDSIPYFPSAAMVTKKHKIDGECSYKIAILLLDAVAVISSSSSTWVKFKSVRPSFRKSPVMCNGVLYSLHHIRSPWRSNWRLVYTKLDNPFCREAWCELNHRNGGGIIDILHQPCLLESRGCLLLVGGLRHLRTTDLRVALIILKLDLTTLEWCEAARMPDELYRQFDSKEDFSICSHNGNVYFLNKSSSALVVCKFLNVEDGGVWQWIEDCPLRSSSNIPFLSKAFALKLSHGWIS</sequence>
<reference evidence="2" key="1">
    <citation type="submission" date="2021-08" db="EMBL/GenBank/DDBJ databases">
        <title>WGS assembly of Ceratopteris richardii.</title>
        <authorList>
            <person name="Marchant D.B."/>
            <person name="Chen G."/>
            <person name="Jenkins J."/>
            <person name="Shu S."/>
            <person name="Leebens-Mack J."/>
            <person name="Grimwood J."/>
            <person name="Schmutz J."/>
            <person name="Soltis P."/>
            <person name="Soltis D."/>
            <person name="Chen Z.-H."/>
        </authorList>
    </citation>
    <scope>NUCLEOTIDE SEQUENCE</scope>
    <source>
        <strain evidence="2">Whitten #5841</strain>
        <tissue evidence="2">Leaf</tissue>
    </source>
</reference>
<dbReference type="Proteomes" id="UP000825935">
    <property type="component" value="Chromosome 18"/>
</dbReference>
<dbReference type="SUPFAM" id="SSF117281">
    <property type="entry name" value="Kelch motif"/>
    <property type="match status" value="1"/>
</dbReference>
<accession>A0A8T2SRH4</accession>
<dbReference type="CDD" id="cd09917">
    <property type="entry name" value="F-box_SF"/>
    <property type="match status" value="1"/>
</dbReference>
<dbReference type="PROSITE" id="PS50181">
    <property type="entry name" value="FBOX"/>
    <property type="match status" value="1"/>
</dbReference>
<dbReference type="OrthoDB" id="7956040at2759"/>
<dbReference type="InterPro" id="IPR015915">
    <property type="entry name" value="Kelch-typ_b-propeller"/>
</dbReference>
<gene>
    <name evidence="2" type="ORF">KP509_18G026200</name>
</gene>
<comment type="caution">
    <text evidence="2">The sequence shown here is derived from an EMBL/GenBank/DDBJ whole genome shotgun (WGS) entry which is preliminary data.</text>
</comment>
<proteinExistence type="predicted"/>
<dbReference type="Pfam" id="PF00646">
    <property type="entry name" value="F-box"/>
    <property type="match status" value="1"/>
</dbReference>
<dbReference type="SMART" id="SM00256">
    <property type="entry name" value="FBOX"/>
    <property type="match status" value="1"/>
</dbReference>
<keyword evidence="3" id="KW-1185">Reference proteome</keyword>
<dbReference type="InterPro" id="IPR001810">
    <property type="entry name" value="F-box_dom"/>
</dbReference>
<dbReference type="InterPro" id="IPR036047">
    <property type="entry name" value="F-box-like_dom_sf"/>
</dbReference>
<protein>
    <recommendedName>
        <fullName evidence="1">F-box domain-containing protein</fullName>
    </recommendedName>
</protein>
<dbReference type="EMBL" id="CM035423">
    <property type="protein sequence ID" value="KAH7365410.1"/>
    <property type="molecule type" value="Genomic_DNA"/>
</dbReference>
<evidence type="ECO:0000313" key="2">
    <source>
        <dbReference type="EMBL" id="KAH7365410.1"/>
    </source>
</evidence>
<dbReference type="PANTHER" id="PTHR47719:SF2">
    <property type="entry name" value="SKP1-INTERACTING PARTNER 15"/>
    <property type="match status" value="1"/>
</dbReference>
<dbReference type="AlphaFoldDB" id="A0A8T2SRH4"/>
<evidence type="ECO:0000259" key="1">
    <source>
        <dbReference type="PROSITE" id="PS50181"/>
    </source>
</evidence>